<proteinExistence type="predicted"/>
<protein>
    <submittedName>
        <fullName evidence="3">Oxidoreductase</fullName>
    </submittedName>
</protein>
<name>A0A4Q0YBR6_9BACT</name>
<feature type="domain" description="Gfo/Idh/MocA-like oxidoreductase C-terminal" evidence="2">
    <location>
        <begin position="159"/>
        <end position="238"/>
    </location>
</feature>
<gene>
    <name evidence="3" type="ORF">CRV08_10830</name>
</gene>
<dbReference type="Gene3D" id="3.30.360.10">
    <property type="entry name" value="Dihydrodipicolinate Reductase, domain 2"/>
    <property type="match status" value="1"/>
</dbReference>
<dbReference type="PANTHER" id="PTHR43249:SF1">
    <property type="entry name" value="D-GLUCOSIDE 3-DEHYDROGENASE"/>
    <property type="match status" value="1"/>
</dbReference>
<dbReference type="RefSeq" id="WP_128981986.1">
    <property type="nucleotide sequence ID" value="NZ_PDKJ01000009.1"/>
</dbReference>
<reference evidence="3 4" key="1">
    <citation type="submission" date="2017-10" db="EMBL/GenBank/DDBJ databases">
        <title>Genomics of the genus Arcobacter.</title>
        <authorList>
            <person name="Perez-Cataluna A."/>
            <person name="Figueras M.J."/>
        </authorList>
    </citation>
    <scope>NUCLEOTIDE SEQUENCE [LARGE SCALE GENOMIC DNA]</scope>
    <source>
        <strain evidence="3 4">CECT 8993</strain>
    </source>
</reference>
<dbReference type="AlphaFoldDB" id="A0A4Q0YBR6"/>
<evidence type="ECO:0000313" key="3">
    <source>
        <dbReference type="EMBL" id="RXJ67415.1"/>
    </source>
</evidence>
<dbReference type="Gene3D" id="3.40.50.720">
    <property type="entry name" value="NAD(P)-binding Rossmann-like Domain"/>
    <property type="match status" value="1"/>
</dbReference>
<dbReference type="EMBL" id="PDKJ01000009">
    <property type="protein sequence ID" value="RXJ67415.1"/>
    <property type="molecule type" value="Genomic_DNA"/>
</dbReference>
<feature type="domain" description="Gfo/Idh/MocA-like oxidoreductase N-terminal" evidence="1">
    <location>
        <begin position="6"/>
        <end position="129"/>
    </location>
</feature>
<dbReference type="InterPro" id="IPR052515">
    <property type="entry name" value="Gfo/Idh/MocA_Oxidoreductase"/>
</dbReference>
<sequence length="322" mass="36927">MINSKNFALIGASGYIAPRHMKAIKDTSNNLVAAMDKYDGIGIMDSYFPEASFFTEYERFDRFVDKWHRDGNKKIEYIGITTPNYLHDSHIRFTLKSGAHAICEKPLVLNPHNIDQLKVIEKETGKKVYNILQLRLHESIIALKEKISKELEKNPNRVYDIDLTYLTSRGKWYFVSWKGDESKSGGIATNIGVHFFDMLSWIFGPIEENIVHLKQSDVNAGFMKLRNANVRWFLSVNYNYIPEKIKIIGKRTFRSITVDGDEFEFSDGFTDLHTKSYEDILSGGGFGLEEARNSIDIVSTIRKLHPIGLNGEYHPFCKKILG</sequence>
<evidence type="ECO:0000259" key="1">
    <source>
        <dbReference type="Pfam" id="PF01408"/>
    </source>
</evidence>
<dbReference type="InterPro" id="IPR004104">
    <property type="entry name" value="Gfo/Idh/MocA-like_OxRdtase_C"/>
</dbReference>
<dbReference type="GO" id="GO:0000166">
    <property type="term" value="F:nucleotide binding"/>
    <property type="evidence" value="ECO:0007669"/>
    <property type="project" value="InterPro"/>
</dbReference>
<evidence type="ECO:0000313" key="4">
    <source>
        <dbReference type="Proteomes" id="UP000290172"/>
    </source>
</evidence>
<accession>A0A4Q0YBR6</accession>
<dbReference type="SUPFAM" id="SSF51735">
    <property type="entry name" value="NAD(P)-binding Rossmann-fold domains"/>
    <property type="match status" value="1"/>
</dbReference>
<dbReference type="PANTHER" id="PTHR43249">
    <property type="entry name" value="UDP-N-ACETYL-2-AMINO-2-DEOXY-D-GLUCURONATE OXIDASE"/>
    <property type="match status" value="1"/>
</dbReference>
<evidence type="ECO:0000259" key="2">
    <source>
        <dbReference type="Pfam" id="PF02894"/>
    </source>
</evidence>
<dbReference type="SUPFAM" id="SSF55347">
    <property type="entry name" value="Glyceraldehyde-3-phosphate dehydrogenase-like, C-terminal domain"/>
    <property type="match status" value="1"/>
</dbReference>
<dbReference type="InterPro" id="IPR000683">
    <property type="entry name" value="Gfo/Idh/MocA-like_OxRdtase_N"/>
</dbReference>
<organism evidence="3 4">
    <name type="scientific">Halarcobacter ebronensis</name>
    <dbReference type="NCBI Taxonomy" id="1462615"/>
    <lineage>
        <taxon>Bacteria</taxon>
        <taxon>Pseudomonadati</taxon>
        <taxon>Campylobacterota</taxon>
        <taxon>Epsilonproteobacteria</taxon>
        <taxon>Campylobacterales</taxon>
        <taxon>Arcobacteraceae</taxon>
        <taxon>Halarcobacter</taxon>
    </lineage>
</organism>
<comment type="caution">
    <text evidence="3">The sequence shown here is derived from an EMBL/GenBank/DDBJ whole genome shotgun (WGS) entry which is preliminary data.</text>
</comment>
<dbReference type="Proteomes" id="UP000290172">
    <property type="component" value="Unassembled WGS sequence"/>
</dbReference>
<dbReference type="Pfam" id="PF01408">
    <property type="entry name" value="GFO_IDH_MocA"/>
    <property type="match status" value="1"/>
</dbReference>
<dbReference type="Pfam" id="PF02894">
    <property type="entry name" value="GFO_IDH_MocA_C"/>
    <property type="match status" value="1"/>
</dbReference>
<dbReference type="InterPro" id="IPR036291">
    <property type="entry name" value="NAD(P)-bd_dom_sf"/>
</dbReference>